<protein>
    <recommendedName>
        <fullName evidence="1">Fibrinogen C-terminal domain-containing protein</fullName>
    </recommendedName>
</protein>
<evidence type="ECO:0000259" key="1">
    <source>
        <dbReference type="Pfam" id="PF00147"/>
    </source>
</evidence>
<accession>A0A8X6TA24</accession>
<evidence type="ECO:0000313" key="2">
    <source>
        <dbReference type="EMBL" id="GFS88257.1"/>
    </source>
</evidence>
<sequence>MGVLLVRCIVASSKKLLQRRGNFERPKDYFFKDWASYKAGFGNIEKDFWL</sequence>
<dbReference type="OrthoDB" id="10072423at2759"/>
<dbReference type="InterPro" id="IPR036056">
    <property type="entry name" value="Fibrinogen-like_C"/>
</dbReference>
<keyword evidence="3" id="KW-1185">Reference proteome</keyword>
<dbReference type="SUPFAM" id="SSF56496">
    <property type="entry name" value="Fibrinogen C-terminal domain-like"/>
    <property type="match status" value="1"/>
</dbReference>
<organism evidence="2 3">
    <name type="scientific">Nephila pilipes</name>
    <name type="common">Giant wood spider</name>
    <name type="synonym">Nephila maculata</name>
    <dbReference type="NCBI Taxonomy" id="299642"/>
    <lineage>
        <taxon>Eukaryota</taxon>
        <taxon>Metazoa</taxon>
        <taxon>Ecdysozoa</taxon>
        <taxon>Arthropoda</taxon>
        <taxon>Chelicerata</taxon>
        <taxon>Arachnida</taxon>
        <taxon>Araneae</taxon>
        <taxon>Araneomorphae</taxon>
        <taxon>Entelegynae</taxon>
        <taxon>Araneoidea</taxon>
        <taxon>Nephilidae</taxon>
        <taxon>Nephila</taxon>
    </lineage>
</organism>
<dbReference type="Gene3D" id="3.90.215.10">
    <property type="entry name" value="Gamma Fibrinogen, chain A, domain 1"/>
    <property type="match status" value="1"/>
</dbReference>
<dbReference type="InterPro" id="IPR014716">
    <property type="entry name" value="Fibrinogen_a/b/g_C_1"/>
</dbReference>
<comment type="caution">
    <text evidence="2">The sequence shown here is derived from an EMBL/GenBank/DDBJ whole genome shotgun (WGS) entry which is preliminary data.</text>
</comment>
<proteinExistence type="predicted"/>
<name>A0A8X6TA24_NEPPI</name>
<dbReference type="Pfam" id="PF00147">
    <property type="entry name" value="Fibrinogen_C"/>
    <property type="match status" value="1"/>
</dbReference>
<feature type="domain" description="Fibrinogen C-terminal" evidence="1">
    <location>
        <begin position="17"/>
        <end position="50"/>
    </location>
</feature>
<dbReference type="AlphaFoldDB" id="A0A8X6TA24"/>
<feature type="non-terminal residue" evidence="2">
    <location>
        <position position="1"/>
    </location>
</feature>
<dbReference type="Proteomes" id="UP000887013">
    <property type="component" value="Unassembled WGS sequence"/>
</dbReference>
<reference evidence="2" key="1">
    <citation type="submission" date="2020-08" db="EMBL/GenBank/DDBJ databases">
        <title>Multicomponent nature underlies the extraordinary mechanical properties of spider dragline silk.</title>
        <authorList>
            <person name="Kono N."/>
            <person name="Nakamura H."/>
            <person name="Mori M."/>
            <person name="Yoshida Y."/>
            <person name="Ohtoshi R."/>
            <person name="Malay A.D."/>
            <person name="Moran D.A.P."/>
            <person name="Tomita M."/>
            <person name="Numata K."/>
            <person name="Arakawa K."/>
        </authorList>
    </citation>
    <scope>NUCLEOTIDE SEQUENCE</scope>
</reference>
<dbReference type="EMBL" id="BMAW01099105">
    <property type="protein sequence ID" value="GFS88257.1"/>
    <property type="molecule type" value="Genomic_DNA"/>
</dbReference>
<evidence type="ECO:0000313" key="3">
    <source>
        <dbReference type="Proteomes" id="UP000887013"/>
    </source>
</evidence>
<dbReference type="InterPro" id="IPR002181">
    <property type="entry name" value="Fibrinogen_a/b/g_C_dom"/>
</dbReference>
<gene>
    <name evidence="2" type="ORF">NPIL_269831</name>
</gene>